<keyword evidence="6" id="KW-1185">Reference proteome</keyword>
<dbReference type="VEuPathDB" id="CryptoDB:cand_031410"/>
<dbReference type="InterPro" id="IPR000387">
    <property type="entry name" value="Tyr_Pase_dom"/>
</dbReference>
<gene>
    <name evidence="5" type="ORF">cand_031410</name>
</gene>
<dbReference type="InterPro" id="IPR020422">
    <property type="entry name" value="TYR_PHOSPHATASE_DUAL_dom"/>
</dbReference>
<feature type="domain" description="Tyrosine specific protein phosphatases" evidence="4">
    <location>
        <begin position="116"/>
        <end position="174"/>
    </location>
</feature>
<evidence type="ECO:0000259" key="4">
    <source>
        <dbReference type="PROSITE" id="PS50056"/>
    </source>
</evidence>
<dbReference type="OrthoDB" id="2017893at2759"/>
<dbReference type="Proteomes" id="UP000186804">
    <property type="component" value="Unassembled WGS sequence"/>
</dbReference>
<dbReference type="InterPro" id="IPR000340">
    <property type="entry name" value="Dual-sp_phosphatase_cat-dom"/>
</dbReference>
<dbReference type="PANTHER" id="PTHR46381">
    <property type="entry name" value="MKPA PROTEIN"/>
    <property type="match status" value="1"/>
</dbReference>
<evidence type="ECO:0000256" key="2">
    <source>
        <dbReference type="ARBA" id="ARBA00022912"/>
    </source>
</evidence>
<dbReference type="PANTHER" id="PTHR46381:SF2">
    <property type="entry name" value="MAP KINASE PHOSPHATASE"/>
    <property type="match status" value="1"/>
</dbReference>
<dbReference type="EMBL" id="LRBS01000120">
    <property type="protein sequence ID" value="OII71962.1"/>
    <property type="molecule type" value="Genomic_DNA"/>
</dbReference>
<dbReference type="GeneID" id="92367325"/>
<dbReference type="InterPro" id="IPR016130">
    <property type="entry name" value="Tyr_Pase_AS"/>
</dbReference>
<dbReference type="PROSITE" id="PS00383">
    <property type="entry name" value="TYR_PHOSPHATASE_1"/>
    <property type="match status" value="1"/>
</dbReference>
<evidence type="ECO:0000313" key="6">
    <source>
        <dbReference type="Proteomes" id="UP000186804"/>
    </source>
</evidence>
<organism evidence="5 6">
    <name type="scientific">Cryptosporidium andersoni</name>
    <dbReference type="NCBI Taxonomy" id="117008"/>
    <lineage>
        <taxon>Eukaryota</taxon>
        <taxon>Sar</taxon>
        <taxon>Alveolata</taxon>
        <taxon>Apicomplexa</taxon>
        <taxon>Conoidasida</taxon>
        <taxon>Coccidia</taxon>
        <taxon>Eucoccidiorida</taxon>
        <taxon>Eimeriorina</taxon>
        <taxon>Cryptosporidiidae</taxon>
        <taxon>Cryptosporidium</taxon>
    </lineage>
</organism>
<evidence type="ECO:0000256" key="1">
    <source>
        <dbReference type="ARBA" id="ARBA00022801"/>
    </source>
</evidence>
<evidence type="ECO:0000259" key="3">
    <source>
        <dbReference type="PROSITE" id="PS50054"/>
    </source>
</evidence>
<feature type="domain" description="Tyrosine-protein phosphatase" evidence="3">
    <location>
        <begin position="16"/>
        <end position="196"/>
    </location>
</feature>
<name>A0A1J4MCK1_9CRYT</name>
<dbReference type="CDD" id="cd14498">
    <property type="entry name" value="DSP"/>
    <property type="match status" value="1"/>
</dbReference>
<dbReference type="PROSITE" id="PS50054">
    <property type="entry name" value="TYR_PHOSPHATASE_DUAL"/>
    <property type="match status" value="1"/>
</dbReference>
<comment type="caution">
    <text evidence="5">The sequence shown here is derived from an EMBL/GenBank/DDBJ whole genome shotgun (WGS) entry which is preliminary data.</text>
</comment>
<protein>
    <submittedName>
        <fullName evidence="5">Dual specificity catalytic domain-containing protein</fullName>
    </submittedName>
</protein>
<dbReference type="AlphaFoldDB" id="A0A1J4MCK1"/>
<dbReference type="Gene3D" id="3.90.190.10">
    <property type="entry name" value="Protein tyrosine phosphatase superfamily"/>
    <property type="match status" value="1"/>
</dbReference>
<dbReference type="SUPFAM" id="SSF52799">
    <property type="entry name" value="(Phosphotyrosine protein) phosphatases II"/>
    <property type="match status" value="1"/>
</dbReference>
<keyword evidence="2" id="KW-0904">Protein phosphatase</keyword>
<dbReference type="RefSeq" id="XP_067066859.1">
    <property type="nucleotide sequence ID" value="XM_067213367.1"/>
</dbReference>
<dbReference type="PROSITE" id="PS50056">
    <property type="entry name" value="TYR_PHOSPHATASE_2"/>
    <property type="match status" value="1"/>
</dbReference>
<keyword evidence="1" id="KW-0378">Hydrolase</keyword>
<reference evidence="5 6" key="1">
    <citation type="submission" date="2016-10" db="EMBL/GenBank/DDBJ databases">
        <title>Reductive evolution of mitochondrial metabolism and differential evolution of invasion-related proteins in Cryptosporidium.</title>
        <authorList>
            <person name="Liu S."/>
            <person name="Roellig D.M."/>
            <person name="Guo Y."/>
            <person name="Li N."/>
            <person name="Frace M.A."/>
            <person name="Tang K."/>
            <person name="Zhang L."/>
            <person name="Feng Y."/>
            <person name="Xiao L."/>
        </authorList>
    </citation>
    <scope>NUCLEOTIDE SEQUENCE [LARGE SCALE GENOMIC DNA]</scope>
    <source>
        <strain evidence="5">30847</strain>
    </source>
</reference>
<sequence length="821" mass="94819">MLTNNRIETLKRYRSICSEVIKNQLYLSGYSVACDKQVLKTYGITHILNLSGATCANRFPEEFEYRTYYVYDNQQECIEGVLYDALEWIDYTLNYRKRVKKTINDIEITVNLNNKTKYGKLSDNKSDKIDTKNNRILVHCQEGVSRSSSIVIGYLMWKKKKSFYDMSEHVRACRSISSPNIGFTYQLLVFQKSLNPFLHRKDGDYCPNIISDDYINNMNKNSNLLVELENCTYSIFSTRIYVISKYNLPVCLINWKAESIFPLNKFNVYILRQSLVNFSSKNRLERIWIWIGSKYNISSLCNYLTCIRNYARQISIIELNNPIHRLNIKEDISNCIDVDFTSNFVHNIKQGYLKNPFELQYEDEFPPLVANKGSVYIIYIAEGYESAEFWNVCFPNRYNAITRSISSPSISDIMLARPDSFDQIINHDYTDKQVDNTTVKNSNLKCKGSLSSEYGDANSDLSTMNTIDKQDKNILQSPLYSFQSSNTTSPYKSNKNGILSISSTLLTQSCSCANDLNLKFSSLIDDHQSSELCNGLNHECKNRPPVVIPRLNINLGNSTNHLNDIFNKLEVNSHELIEQRNKDNNDQILDNTLLYDNFPSSRNNELPYEGADELTPNNYSCRSMNTNKSYLFRYPDYLSDSIGYFDADDLHPTSLCILVVPILSNHDTKEIQTISTSIINSNLIEISYIKLYLWIGSESLYESEAKLLNKEISEKGYIEASEVKELKRKEENENITDLEIQRTFVSIDHITQDNIAIEDSVTSLNSILNTVDEIYDDKPTLKSIVRGFINSHDIFINKKLISLHVEFENSESEVFWDCFYN</sequence>
<dbReference type="Pfam" id="PF00782">
    <property type="entry name" value="DSPc"/>
    <property type="match status" value="1"/>
</dbReference>
<dbReference type="SMART" id="SM00195">
    <property type="entry name" value="DSPc"/>
    <property type="match status" value="1"/>
</dbReference>
<dbReference type="InterPro" id="IPR029021">
    <property type="entry name" value="Prot-tyrosine_phosphatase-like"/>
</dbReference>
<accession>A0A1J4MCK1</accession>
<evidence type="ECO:0000313" key="5">
    <source>
        <dbReference type="EMBL" id="OII71962.1"/>
    </source>
</evidence>
<proteinExistence type="predicted"/>
<dbReference type="GO" id="GO:0004721">
    <property type="term" value="F:phosphoprotein phosphatase activity"/>
    <property type="evidence" value="ECO:0007669"/>
    <property type="project" value="UniProtKB-KW"/>
</dbReference>